<gene>
    <name evidence="1" type="ORF">OG563_33125</name>
</gene>
<evidence type="ECO:0000313" key="1">
    <source>
        <dbReference type="EMBL" id="WUV51479.1"/>
    </source>
</evidence>
<accession>A0ABZ1Z7E6</accession>
<protein>
    <recommendedName>
        <fullName evidence="3">Phosphotyrosine protein phosphatase I domain-containing protein</fullName>
    </recommendedName>
</protein>
<evidence type="ECO:0000313" key="2">
    <source>
        <dbReference type="Proteomes" id="UP001432062"/>
    </source>
</evidence>
<keyword evidence="2" id="KW-1185">Reference proteome</keyword>
<reference evidence="1" key="1">
    <citation type="submission" date="2022-10" db="EMBL/GenBank/DDBJ databases">
        <title>The complete genomes of actinobacterial strains from the NBC collection.</title>
        <authorList>
            <person name="Joergensen T.S."/>
            <person name="Alvarez Arevalo M."/>
            <person name="Sterndorff E.B."/>
            <person name="Faurdal D."/>
            <person name="Vuksanovic O."/>
            <person name="Mourched A.-S."/>
            <person name="Charusanti P."/>
            <person name="Shaw S."/>
            <person name="Blin K."/>
            <person name="Weber T."/>
        </authorList>
    </citation>
    <scope>NUCLEOTIDE SEQUENCE</scope>
    <source>
        <strain evidence="1">NBC_01482</strain>
    </source>
</reference>
<proteinExistence type="predicted"/>
<dbReference type="RefSeq" id="WP_329416317.1">
    <property type="nucleotide sequence ID" value="NZ_CP109441.1"/>
</dbReference>
<dbReference type="EMBL" id="CP109441">
    <property type="protein sequence ID" value="WUV51479.1"/>
    <property type="molecule type" value="Genomic_DNA"/>
</dbReference>
<name>A0ABZ1Z7E6_9NOCA</name>
<dbReference type="Proteomes" id="UP001432062">
    <property type="component" value="Chromosome"/>
</dbReference>
<evidence type="ECO:0008006" key="3">
    <source>
        <dbReference type="Google" id="ProtNLM"/>
    </source>
</evidence>
<sequence>MAHTGFDLGNGAAGQDIAASVGELLRRPAMLSPQSPDSVGDVVRRDRLIHFFSGPRRSNLSIALEILLRSGAFWEQIDYFGSGESLCSPSLGQRHETATARRPSVT</sequence>
<organism evidence="1 2">
    <name type="scientific">Nocardia vinacea</name>
    <dbReference type="NCBI Taxonomy" id="96468"/>
    <lineage>
        <taxon>Bacteria</taxon>
        <taxon>Bacillati</taxon>
        <taxon>Actinomycetota</taxon>
        <taxon>Actinomycetes</taxon>
        <taxon>Mycobacteriales</taxon>
        <taxon>Nocardiaceae</taxon>
        <taxon>Nocardia</taxon>
    </lineage>
</organism>